<comment type="caution">
    <text evidence="1">The sequence shown here is derived from an EMBL/GenBank/DDBJ whole genome shotgun (WGS) entry which is preliminary data.</text>
</comment>
<dbReference type="EMBL" id="CM037626">
    <property type="protein sequence ID" value="KAH8012189.1"/>
    <property type="molecule type" value="Genomic_DNA"/>
</dbReference>
<evidence type="ECO:0000313" key="2">
    <source>
        <dbReference type="Proteomes" id="UP000827872"/>
    </source>
</evidence>
<protein>
    <submittedName>
        <fullName evidence="1">Uncharacterized protein</fullName>
    </submittedName>
</protein>
<keyword evidence="2" id="KW-1185">Reference proteome</keyword>
<organism evidence="1 2">
    <name type="scientific">Sphaerodactylus townsendi</name>
    <dbReference type="NCBI Taxonomy" id="933632"/>
    <lineage>
        <taxon>Eukaryota</taxon>
        <taxon>Metazoa</taxon>
        <taxon>Chordata</taxon>
        <taxon>Craniata</taxon>
        <taxon>Vertebrata</taxon>
        <taxon>Euteleostomi</taxon>
        <taxon>Lepidosauria</taxon>
        <taxon>Squamata</taxon>
        <taxon>Bifurcata</taxon>
        <taxon>Gekkota</taxon>
        <taxon>Sphaerodactylidae</taxon>
        <taxon>Sphaerodactylus</taxon>
    </lineage>
</organism>
<dbReference type="Proteomes" id="UP000827872">
    <property type="component" value="Linkage Group LG13"/>
</dbReference>
<accession>A0ACB8FY46</accession>
<evidence type="ECO:0000313" key="1">
    <source>
        <dbReference type="EMBL" id="KAH8012189.1"/>
    </source>
</evidence>
<sequence>MMAWARPSLLRRSAVTAAPIQETPSPAASLVLREQLLKTHIHLRRLTQTIKEDGHCSLLDIQRRRNTAQTPPLFPAHRLGHPSKTSPPPADHRQSPAIPIYCITSQADPAPQGQDPLHVPPAIHPSHAREVQEAGAQEHAEAPAILDTALAGIVNEITDTVPAGRSLTGIMTADVANSLILP</sequence>
<reference evidence="1" key="1">
    <citation type="submission" date="2021-08" db="EMBL/GenBank/DDBJ databases">
        <title>The first chromosome-level gecko genome reveals the dynamic sex chromosomes of Neotropical dwarf geckos (Sphaerodactylidae: Sphaerodactylus).</title>
        <authorList>
            <person name="Pinto B.J."/>
            <person name="Keating S.E."/>
            <person name="Gamble T."/>
        </authorList>
    </citation>
    <scope>NUCLEOTIDE SEQUENCE</scope>
    <source>
        <strain evidence="1">TG3544</strain>
    </source>
</reference>
<name>A0ACB8FY46_9SAUR</name>
<gene>
    <name evidence="1" type="ORF">K3G42_015212</name>
</gene>
<proteinExistence type="predicted"/>